<reference evidence="12" key="1">
    <citation type="submission" date="2016-10" db="EMBL/GenBank/DDBJ databases">
        <authorList>
            <person name="Varghese N."/>
            <person name="Submissions S."/>
        </authorList>
    </citation>
    <scope>NUCLEOTIDE SEQUENCE [LARGE SCALE GENOMIC DNA]</scope>
    <source>
        <strain evidence="12">ATCC 43811</strain>
    </source>
</reference>
<evidence type="ECO:0000259" key="9">
    <source>
        <dbReference type="PROSITE" id="PS51710"/>
    </source>
</evidence>
<feature type="domain" description="OBG-type G" evidence="9">
    <location>
        <begin position="163"/>
        <end position="332"/>
    </location>
</feature>
<dbReference type="PANTHER" id="PTHR11702">
    <property type="entry name" value="DEVELOPMENTALLY REGULATED GTP-BINDING PROTEIN-RELATED"/>
    <property type="match status" value="1"/>
</dbReference>
<evidence type="ECO:0000256" key="6">
    <source>
        <dbReference type="ARBA" id="ARBA00022842"/>
    </source>
</evidence>
<proteinExistence type="inferred from homology"/>
<dbReference type="PROSITE" id="PS51710">
    <property type="entry name" value="G_OBG"/>
    <property type="match status" value="1"/>
</dbReference>
<dbReference type="Gene3D" id="2.70.210.12">
    <property type="entry name" value="GTP1/OBG domain"/>
    <property type="match status" value="1"/>
</dbReference>
<dbReference type="GO" id="GO:0042254">
    <property type="term" value="P:ribosome biogenesis"/>
    <property type="evidence" value="ECO:0007669"/>
    <property type="project" value="UniProtKB-UniRule"/>
</dbReference>
<dbReference type="InterPro" id="IPR027417">
    <property type="entry name" value="P-loop_NTPase"/>
</dbReference>
<dbReference type="STRING" id="34097.SAMN02745150_00087"/>
<comment type="similarity">
    <text evidence="1 8">Belongs to the TRAFAC class OBG-HflX-like GTPase superfamily. OBG GTPase family.</text>
</comment>
<dbReference type="EC" id="3.6.5.-" evidence="8"/>
<dbReference type="EMBL" id="FOKY01000001">
    <property type="protein sequence ID" value="SFB67641.1"/>
    <property type="molecule type" value="Genomic_DNA"/>
</dbReference>
<evidence type="ECO:0000313" key="12">
    <source>
        <dbReference type="Proteomes" id="UP000240042"/>
    </source>
</evidence>
<comment type="function">
    <text evidence="8">An essential GTPase which binds GTP, GDP and possibly (p)ppGpp with moderate affinity, with high nucleotide exchange rates and a fairly low GTP hydrolysis rate. Plays a role in control of the cell cycle, stress response, ribosome biogenesis and in those bacteria that undergo differentiation, in morphogenesis control.</text>
</comment>
<dbReference type="CDD" id="cd01898">
    <property type="entry name" value="Obg"/>
    <property type="match status" value="1"/>
</dbReference>
<dbReference type="InterPro" id="IPR006074">
    <property type="entry name" value="GTP1-OBG_CS"/>
</dbReference>
<organism evidence="11 12">
    <name type="scientific">Brevinema andersonii</name>
    <dbReference type="NCBI Taxonomy" id="34097"/>
    <lineage>
        <taxon>Bacteria</taxon>
        <taxon>Pseudomonadati</taxon>
        <taxon>Spirochaetota</taxon>
        <taxon>Spirochaetia</taxon>
        <taxon>Brevinematales</taxon>
        <taxon>Brevinemataceae</taxon>
        <taxon>Brevinema</taxon>
    </lineage>
</organism>
<evidence type="ECO:0000313" key="11">
    <source>
        <dbReference type="EMBL" id="SFB67641.1"/>
    </source>
</evidence>
<dbReference type="Gene3D" id="3.40.50.300">
    <property type="entry name" value="P-loop containing nucleotide triphosphate hydrolases"/>
    <property type="match status" value="1"/>
</dbReference>
<dbReference type="NCBIfam" id="NF008956">
    <property type="entry name" value="PRK12299.1"/>
    <property type="match status" value="1"/>
</dbReference>
<dbReference type="Pfam" id="PF01926">
    <property type="entry name" value="MMR_HSR1"/>
    <property type="match status" value="1"/>
</dbReference>
<dbReference type="GO" id="GO:0003924">
    <property type="term" value="F:GTPase activity"/>
    <property type="evidence" value="ECO:0007669"/>
    <property type="project" value="UniProtKB-UniRule"/>
</dbReference>
<keyword evidence="6 8" id="KW-0460">Magnesium</keyword>
<comment type="subcellular location">
    <subcellularLocation>
        <location evidence="8">Cytoplasm</location>
    </subcellularLocation>
</comment>
<comment type="cofactor">
    <cofactor evidence="8">
        <name>Mg(2+)</name>
        <dbReference type="ChEBI" id="CHEBI:18420"/>
    </cofactor>
</comment>
<keyword evidence="12" id="KW-1185">Reference proteome</keyword>
<dbReference type="AlphaFoldDB" id="A0A1I1CYB0"/>
<dbReference type="GO" id="GO:0005737">
    <property type="term" value="C:cytoplasm"/>
    <property type="evidence" value="ECO:0007669"/>
    <property type="project" value="UniProtKB-SubCell"/>
</dbReference>
<comment type="subunit">
    <text evidence="8">Monomer.</text>
</comment>
<feature type="binding site" evidence="8">
    <location>
        <begin position="283"/>
        <end position="286"/>
    </location>
    <ligand>
        <name>GTP</name>
        <dbReference type="ChEBI" id="CHEBI:37565"/>
    </ligand>
</feature>
<dbReference type="PROSITE" id="PS51883">
    <property type="entry name" value="OBG"/>
    <property type="match status" value="1"/>
</dbReference>
<dbReference type="GO" id="GO:0043022">
    <property type="term" value="F:ribosome binding"/>
    <property type="evidence" value="ECO:0007669"/>
    <property type="project" value="UniProtKB-ARBA"/>
</dbReference>
<dbReference type="PRINTS" id="PR00326">
    <property type="entry name" value="GTP1OBG"/>
</dbReference>
<feature type="binding site" evidence="8">
    <location>
        <begin position="217"/>
        <end position="220"/>
    </location>
    <ligand>
        <name>GTP</name>
        <dbReference type="ChEBI" id="CHEBI:37565"/>
    </ligand>
</feature>
<evidence type="ECO:0000256" key="2">
    <source>
        <dbReference type="ARBA" id="ARBA00022490"/>
    </source>
</evidence>
<sequence length="354" mass="38686">MIFKDEVNICVSSGKGGDGCVSFRREKFIPEGGPDGGDGGNGGDVVFQVSSNLNTLANFHEGQKFKAKNGADGMGRKKFGRKGDDLILQVPPGTIIYEILEDGSSRFLADLSSEQQKYIAARGGCGGKGNVHFKSSVKQSPQYAQKGKPSIQKYLRLELKLIAHIGFAGFPNAGKSSLIARLTNAHPKVADYQFTTLVPNLGIMVPSSFEDGLIIADIPGLIQGAHAGKGLGLEFLKHIERTKLLLFVLDITDDPQQKFTILQHELSLYSEELESRPFAVCLNKIDLMSEFSEEILCFIDELKHQDIVVFTVSAATGQGLEEMKKLLYSLWKSLPDTDVIQDHGFDDFTQGVDL</sequence>
<gene>
    <name evidence="8" type="primary">obg</name>
    <name evidence="11" type="ORF">SAMN02745150_00087</name>
</gene>
<dbReference type="FunFam" id="2.70.210.12:FF:000001">
    <property type="entry name" value="GTPase Obg"/>
    <property type="match status" value="1"/>
</dbReference>
<dbReference type="InterPro" id="IPR031167">
    <property type="entry name" value="G_OBG"/>
</dbReference>
<dbReference type="InterPro" id="IPR014100">
    <property type="entry name" value="GTP-bd_Obg/CgtA"/>
</dbReference>
<evidence type="ECO:0000256" key="5">
    <source>
        <dbReference type="ARBA" id="ARBA00022801"/>
    </source>
</evidence>
<dbReference type="SUPFAM" id="SSF82051">
    <property type="entry name" value="Obg GTP-binding protein N-terminal domain"/>
    <property type="match status" value="1"/>
</dbReference>
<keyword evidence="2 8" id="KW-0963">Cytoplasm</keyword>
<dbReference type="InterPro" id="IPR036726">
    <property type="entry name" value="GTP1_OBG_dom_sf"/>
</dbReference>
<dbReference type="PANTHER" id="PTHR11702:SF31">
    <property type="entry name" value="MITOCHONDRIAL RIBOSOME-ASSOCIATED GTPASE 2"/>
    <property type="match status" value="1"/>
</dbReference>
<feature type="binding site" evidence="8">
    <location>
        <begin position="194"/>
        <end position="198"/>
    </location>
    <ligand>
        <name>GTP</name>
        <dbReference type="ChEBI" id="CHEBI:37565"/>
    </ligand>
</feature>
<keyword evidence="5 8" id="KW-0378">Hydrolase</keyword>
<dbReference type="GO" id="GO:0005525">
    <property type="term" value="F:GTP binding"/>
    <property type="evidence" value="ECO:0007669"/>
    <property type="project" value="UniProtKB-UniRule"/>
</dbReference>
<dbReference type="PROSITE" id="PS00905">
    <property type="entry name" value="GTP1_OBG"/>
    <property type="match status" value="1"/>
</dbReference>
<feature type="binding site" evidence="8">
    <location>
        <begin position="169"/>
        <end position="176"/>
    </location>
    <ligand>
        <name>GTP</name>
        <dbReference type="ChEBI" id="CHEBI:37565"/>
    </ligand>
</feature>
<dbReference type="InterPro" id="IPR006073">
    <property type="entry name" value="GTP-bd"/>
</dbReference>
<dbReference type="NCBIfam" id="NF008955">
    <property type="entry name" value="PRK12297.1"/>
    <property type="match status" value="1"/>
</dbReference>
<evidence type="ECO:0000259" key="10">
    <source>
        <dbReference type="PROSITE" id="PS51883"/>
    </source>
</evidence>
<protein>
    <recommendedName>
        <fullName evidence="8">GTPase Obg</fullName>
        <ecNumber evidence="8">3.6.5.-</ecNumber>
    </recommendedName>
    <alternativeName>
        <fullName evidence="8">GTP-binding protein Obg</fullName>
    </alternativeName>
</protein>
<dbReference type="PIRSF" id="PIRSF002401">
    <property type="entry name" value="GTP_bd_Obg/CgtA"/>
    <property type="match status" value="1"/>
</dbReference>
<evidence type="ECO:0000256" key="8">
    <source>
        <dbReference type="HAMAP-Rule" id="MF_01454"/>
    </source>
</evidence>
<evidence type="ECO:0000256" key="3">
    <source>
        <dbReference type="ARBA" id="ARBA00022723"/>
    </source>
</evidence>
<keyword evidence="7 8" id="KW-0342">GTP-binding</keyword>
<dbReference type="InterPro" id="IPR006169">
    <property type="entry name" value="GTP1_OBG_dom"/>
</dbReference>
<feature type="domain" description="Obg" evidence="10">
    <location>
        <begin position="1"/>
        <end position="162"/>
    </location>
</feature>
<dbReference type="HAMAP" id="MF_01454">
    <property type="entry name" value="GTPase_Obg"/>
    <property type="match status" value="1"/>
</dbReference>
<evidence type="ECO:0000256" key="1">
    <source>
        <dbReference type="ARBA" id="ARBA00007699"/>
    </source>
</evidence>
<dbReference type="Pfam" id="PF01018">
    <property type="entry name" value="GTP1_OBG"/>
    <property type="match status" value="1"/>
</dbReference>
<dbReference type="NCBIfam" id="TIGR02729">
    <property type="entry name" value="Obg_CgtA"/>
    <property type="match status" value="1"/>
</dbReference>
<keyword evidence="3 8" id="KW-0479">Metal-binding</keyword>
<dbReference type="RefSeq" id="WP_200778541.1">
    <property type="nucleotide sequence ID" value="NZ_FOKY01000001.1"/>
</dbReference>
<dbReference type="Proteomes" id="UP000240042">
    <property type="component" value="Unassembled WGS sequence"/>
</dbReference>
<keyword evidence="4 8" id="KW-0547">Nucleotide-binding</keyword>
<feature type="binding site" evidence="8">
    <location>
        <position position="176"/>
    </location>
    <ligand>
        <name>Mg(2+)</name>
        <dbReference type="ChEBI" id="CHEBI:18420"/>
    </ligand>
</feature>
<accession>A0A1I1CYB0</accession>
<feature type="binding site" evidence="8">
    <location>
        <begin position="313"/>
        <end position="315"/>
    </location>
    <ligand>
        <name>GTP</name>
        <dbReference type="ChEBI" id="CHEBI:37565"/>
    </ligand>
</feature>
<name>A0A1I1CYB0_BREAD</name>
<evidence type="ECO:0000256" key="4">
    <source>
        <dbReference type="ARBA" id="ARBA00022741"/>
    </source>
</evidence>
<dbReference type="InterPro" id="IPR045086">
    <property type="entry name" value="OBG_GTPase"/>
</dbReference>
<evidence type="ECO:0000256" key="7">
    <source>
        <dbReference type="ARBA" id="ARBA00023134"/>
    </source>
</evidence>
<dbReference type="SUPFAM" id="SSF52540">
    <property type="entry name" value="P-loop containing nucleoside triphosphate hydrolases"/>
    <property type="match status" value="1"/>
</dbReference>
<dbReference type="GO" id="GO:0000287">
    <property type="term" value="F:magnesium ion binding"/>
    <property type="evidence" value="ECO:0007669"/>
    <property type="project" value="InterPro"/>
</dbReference>
<feature type="binding site" evidence="8">
    <location>
        <position position="196"/>
    </location>
    <ligand>
        <name>Mg(2+)</name>
        <dbReference type="ChEBI" id="CHEBI:18420"/>
    </ligand>
</feature>